<evidence type="ECO:0000313" key="2">
    <source>
        <dbReference type="Proteomes" id="UP000062788"/>
    </source>
</evidence>
<reference evidence="1 2" key="1">
    <citation type="submission" date="2015-11" db="EMBL/GenBank/DDBJ databases">
        <title>Expanding the genomic diversity of Burkholderia species for the development of highly accurate diagnostics.</title>
        <authorList>
            <person name="Sahl J."/>
            <person name="Keim P."/>
            <person name="Wagner D."/>
        </authorList>
    </citation>
    <scope>NUCLEOTIDE SEQUENCE [LARGE SCALE GENOMIC DNA]</scope>
    <source>
        <strain evidence="1 2">TSV85</strain>
    </source>
</reference>
<keyword evidence="2" id="KW-1185">Reference proteome</keyword>
<dbReference type="AlphaFoldDB" id="A0A103E2R1"/>
<proteinExistence type="predicted"/>
<dbReference type="EMBL" id="LOWA01000031">
    <property type="protein sequence ID" value="KVE27243.1"/>
    <property type="molecule type" value="Genomic_DNA"/>
</dbReference>
<dbReference type="RefSeq" id="WP_059516598.1">
    <property type="nucleotide sequence ID" value="NZ_LOWA01000031.1"/>
</dbReference>
<evidence type="ECO:0000313" key="1">
    <source>
        <dbReference type="EMBL" id="KVE27243.1"/>
    </source>
</evidence>
<protein>
    <submittedName>
        <fullName evidence="1">Uncharacterized protein</fullName>
    </submittedName>
</protein>
<gene>
    <name evidence="1" type="ORF">WS67_12135</name>
</gene>
<organism evidence="1 2">
    <name type="scientific">Burkholderia singularis</name>
    <dbReference type="NCBI Taxonomy" id="1503053"/>
    <lineage>
        <taxon>Bacteria</taxon>
        <taxon>Pseudomonadati</taxon>
        <taxon>Pseudomonadota</taxon>
        <taxon>Betaproteobacteria</taxon>
        <taxon>Burkholderiales</taxon>
        <taxon>Burkholderiaceae</taxon>
        <taxon>Burkholderia</taxon>
        <taxon>pseudomallei group</taxon>
    </lineage>
</organism>
<name>A0A103E2R1_9BURK</name>
<sequence length="89" mass="10530">MTPIEFDWREILFDLRRLGLMPTQVSRELRGAISERQLRDYAEQVSAPSHWRGELILDFWCRRTGRGRDDAPRRATMLRTMPSARTVQV</sequence>
<comment type="caution">
    <text evidence="1">The sequence shown here is derived from an EMBL/GenBank/DDBJ whole genome shotgun (WGS) entry which is preliminary data.</text>
</comment>
<dbReference type="Proteomes" id="UP000062788">
    <property type="component" value="Unassembled WGS sequence"/>
</dbReference>
<dbReference type="OrthoDB" id="9156963at2"/>
<accession>A0A103E2R1</accession>